<dbReference type="OrthoDB" id="2105077at2759"/>
<gene>
    <name evidence="5" type="primary">Dwil\GK19470</name>
    <name evidence="6" type="synonym">Dwil\GK19468</name>
    <name evidence="6" type="ORF">Dwil_GK19468</name>
    <name evidence="5" type="ORF">Dwil_GK19470</name>
</gene>
<dbReference type="InterPro" id="IPR001972">
    <property type="entry name" value="Stomatin_HflK_fam"/>
</dbReference>
<accession>B4MP09</accession>
<dbReference type="Gene3D" id="6.10.250.2090">
    <property type="match status" value="1"/>
</dbReference>
<evidence type="ECO:0000313" key="6">
    <source>
        <dbReference type="EMBL" id="EDW73850.1"/>
    </source>
</evidence>
<dbReference type="EMBL" id="CH963848">
    <property type="protein sequence ID" value="EDW73848.1"/>
    <property type="molecule type" value="Genomic_DNA"/>
</dbReference>
<dbReference type="Proteomes" id="UP000007798">
    <property type="component" value="Unassembled WGS sequence"/>
</dbReference>
<dbReference type="KEGG" id="dwi:6639708"/>
<dbReference type="InterPro" id="IPR043202">
    <property type="entry name" value="Band-7_stomatin-like"/>
</dbReference>
<sequence>MNSKEDPNTRQASYSGDSYIERFPEQQKITKRNVITSENEPSSFIEKVLWLLSVVLMVITFPISIFLCLVILQEYQRAVILRLGRLRPGKARGPGMIFILPCIDTYTKVDLRTASFDVPPQEILTKDSVTISVDAVVYYRISQPLDAVLQVVDPRDATQMLAMTTLRNVSGTHMLMELLTTKEMLSKQIEWVLDSATEPWGVRVERVEIKEIYMPDQLQRAMAVEQEAAREAKAKVAAAQGERDAVKALKEAADIMESNPIALQLRYLQTLNTIANTNTKAYVFPFPVDIIKKVFK</sequence>
<dbReference type="STRING" id="7260.B4MP09"/>
<keyword evidence="3" id="KW-0812">Transmembrane</keyword>
<dbReference type="PANTHER" id="PTHR10264">
    <property type="entry name" value="BAND 7 PROTEIN-RELATED"/>
    <property type="match status" value="1"/>
</dbReference>
<feature type="coiled-coil region" evidence="2">
    <location>
        <begin position="222"/>
        <end position="249"/>
    </location>
</feature>
<reference evidence="5" key="4">
    <citation type="submission" date="2008-06" db="EMBL/GenBank/DDBJ databases">
        <authorList>
            <consortium name="FlyBase"/>
        </authorList>
    </citation>
    <scope>NUCLEOTIDE SEQUENCE</scope>
    <source>
        <strain evidence="5">TSC#14030-0811.24</strain>
    </source>
</reference>
<dbReference type="KEGG" id="dwi:6639706"/>
<dbReference type="InParanoid" id="B4MP09"/>
<dbReference type="EMBL" id="CH963848">
    <property type="protein sequence ID" value="EDW73850.1"/>
    <property type="molecule type" value="Genomic_DNA"/>
</dbReference>
<dbReference type="PRINTS" id="PR00721">
    <property type="entry name" value="STOMATIN"/>
</dbReference>
<evidence type="ECO:0000259" key="4">
    <source>
        <dbReference type="SMART" id="SM00244"/>
    </source>
</evidence>
<dbReference type="AlphaFoldDB" id="B4MP09"/>
<evidence type="ECO:0000313" key="5">
    <source>
        <dbReference type="EMBL" id="EDW73848.1"/>
    </source>
</evidence>
<dbReference type="HOGENOM" id="CLU_024949_3_0_1"/>
<name>B4MP09_DROWI</name>
<evidence type="ECO:0000313" key="7">
    <source>
        <dbReference type="Proteomes" id="UP000007798"/>
    </source>
</evidence>
<organism evidence="5 7">
    <name type="scientific">Drosophila willistoni</name>
    <name type="common">Fruit fly</name>
    <dbReference type="NCBI Taxonomy" id="7260"/>
    <lineage>
        <taxon>Eukaryota</taxon>
        <taxon>Metazoa</taxon>
        <taxon>Ecdysozoa</taxon>
        <taxon>Arthropoda</taxon>
        <taxon>Hexapoda</taxon>
        <taxon>Insecta</taxon>
        <taxon>Pterygota</taxon>
        <taxon>Neoptera</taxon>
        <taxon>Endopterygota</taxon>
        <taxon>Diptera</taxon>
        <taxon>Brachycera</taxon>
        <taxon>Muscomorpha</taxon>
        <taxon>Ephydroidea</taxon>
        <taxon>Drosophilidae</taxon>
        <taxon>Drosophila</taxon>
        <taxon>Sophophora</taxon>
    </lineage>
</organism>
<dbReference type="SMART" id="SM00244">
    <property type="entry name" value="PHB"/>
    <property type="match status" value="1"/>
</dbReference>
<dbReference type="Gene3D" id="3.30.479.30">
    <property type="entry name" value="Band 7 domain"/>
    <property type="match status" value="1"/>
</dbReference>
<reference evidence="5 7" key="2">
    <citation type="journal article" date="2007" name="Nature">
        <title>Evolution of genes and genomes on the Drosophila phylogeny.</title>
        <authorList>
            <consortium name="Drosophila 12 Genomes Consortium"/>
            <person name="Clark A.G."/>
            <person name="Eisen M.B."/>
            <person name="Smith D.R."/>
            <person name="Bergman C.M."/>
            <person name="Oliver B."/>
            <person name="Markow T.A."/>
            <person name="Kaufman T.C."/>
            <person name="Kellis M."/>
            <person name="Gelbart W."/>
            <person name="Iyer V.N."/>
            <person name="Pollard D.A."/>
            <person name="Sackton T.B."/>
            <person name="Larracuente A.M."/>
            <person name="Singh N.D."/>
            <person name="Abad J.P."/>
            <person name="Abt D.N."/>
            <person name="Adryan B."/>
            <person name="Aguade M."/>
            <person name="Akashi H."/>
            <person name="Anderson W.W."/>
            <person name="Aquadro C.F."/>
            <person name="Ardell D.H."/>
            <person name="Arguello R."/>
            <person name="Artieri C.G."/>
            <person name="Barbash D.A."/>
            <person name="Barker D."/>
            <person name="Barsanti P."/>
            <person name="Batterham P."/>
            <person name="Batzoglou S."/>
            <person name="Begun D."/>
            <person name="Bhutkar A."/>
            <person name="Blanco E."/>
            <person name="Bosak S.A."/>
            <person name="Bradley R.K."/>
            <person name="Brand A.D."/>
            <person name="Brent M.R."/>
            <person name="Brooks A.N."/>
            <person name="Brown R.H."/>
            <person name="Butlin R.K."/>
            <person name="Caggese C."/>
            <person name="Calvi B.R."/>
            <person name="Bernardo de Carvalho A."/>
            <person name="Caspi A."/>
            <person name="Castrezana S."/>
            <person name="Celniker S.E."/>
            <person name="Chang J.L."/>
            <person name="Chapple C."/>
            <person name="Chatterji S."/>
            <person name="Chinwalla A."/>
            <person name="Civetta A."/>
            <person name="Clifton S.W."/>
            <person name="Comeron J.M."/>
            <person name="Costello J.C."/>
            <person name="Coyne J.A."/>
            <person name="Daub J."/>
            <person name="David R.G."/>
            <person name="Delcher A.L."/>
            <person name="Delehaunty K."/>
            <person name="Do C.B."/>
            <person name="Ebling H."/>
            <person name="Edwards K."/>
            <person name="Eickbush T."/>
            <person name="Evans J.D."/>
            <person name="Filipski A."/>
            <person name="Findeiss S."/>
            <person name="Freyhult E."/>
            <person name="Fulton L."/>
            <person name="Fulton R."/>
            <person name="Garcia A.C."/>
            <person name="Gardiner A."/>
            <person name="Garfield D.A."/>
            <person name="Garvin B.E."/>
            <person name="Gibson G."/>
            <person name="Gilbert D."/>
            <person name="Gnerre S."/>
            <person name="Godfrey J."/>
            <person name="Good R."/>
            <person name="Gotea V."/>
            <person name="Gravely B."/>
            <person name="Greenberg A.J."/>
            <person name="Griffiths-Jones S."/>
            <person name="Gross S."/>
            <person name="Guigo R."/>
            <person name="Gustafson E.A."/>
            <person name="Haerty W."/>
            <person name="Hahn M.W."/>
            <person name="Halligan D.L."/>
            <person name="Halpern A.L."/>
            <person name="Halter G.M."/>
            <person name="Han M.V."/>
            <person name="Heger A."/>
            <person name="Hillier L."/>
            <person name="Hinrichs A.S."/>
            <person name="Holmes I."/>
            <person name="Hoskins R.A."/>
            <person name="Hubisz M.J."/>
            <person name="Hultmark D."/>
            <person name="Huntley M.A."/>
            <person name="Jaffe D.B."/>
            <person name="Jagadeeshan S."/>
            <person name="Jeck W.R."/>
            <person name="Johnson J."/>
            <person name="Jones C.D."/>
            <person name="Jordan W.C."/>
            <person name="Karpen G.H."/>
            <person name="Kataoka E."/>
            <person name="Keightley P.D."/>
            <person name="Kheradpour P."/>
            <person name="Kirkness E.F."/>
            <person name="Koerich L.B."/>
            <person name="Kristiansen K."/>
            <person name="Kudrna D."/>
            <person name="Kulathinal R.J."/>
            <person name="Kumar S."/>
            <person name="Kwok R."/>
            <person name="Lander E."/>
            <person name="Langley C.H."/>
            <person name="Lapoint R."/>
            <person name="Lazzaro B.P."/>
            <person name="Lee S.J."/>
            <person name="Levesque L."/>
            <person name="Li R."/>
            <person name="Lin C.F."/>
            <person name="Lin M.F."/>
            <person name="Lindblad-Toh K."/>
            <person name="Llopart A."/>
            <person name="Long M."/>
            <person name="Low L."/>
            <person name="Lozovsky E."/>
            <person name="Lu J."/>
            <person name="Luo M."/>
            <person name="Machado C.A."/>
            <person name="Makalowski W."/>
            <person name="Marzo M."/>
            <person name="Matsuda M."/>
            <person name="Matzkin L."/>
            <person name="McAllister B."/>
            <person name="McBride C.S."/>
            <person name="McKernan B."/>
            <person name="McKernan K."/>
            <person name="Mendez-Lago M."/>
            <person name="Minx P."/>
            <person name="Mollenhauer M.U."/>
            <person name="Montooth K."/>
            <person name="Mount S.M."/>
            <person name="Mu X."/>
            <person name="Myers E."/>
            <person name="Negre B."/>
            <person name="Newfeld S."/>
            <person name="Nielsen R."/>
            <person name="Noor M.A."/>
            <person name="O'Grady P."/>
            <person name="Pachter L."/>
            <person name="Papaceit M."/>
            <person name="Parisi M.J."/>
            <person name="Parisi M."/>
            <person name="Parts L."/>
            <person name="Pedersen J.S."/>
            <person name="Pesole G."/>
            <person name="Phillippy A.M."/>
            <person name="Ponting C.P."/>
            <person name="Pop M."/>
            <person name="Porcelli D."/>
            <person name="Powell J.R."/>
            <person name="Prohaska S."/>
            <person name="Pruitt K."/>
            <person name="Puig M."/>
            <person name="Quesneville H."/>
            <person name="Ram K.R."/>
            <person name="Rand D."/>
            <person name="Rasmussen M.D."/>
            <person name="Reed L.K."/>
            <person name="Reenan R."/>
            <person name="Reily A."/>
            <person name="Remington K.A."/>
            <person name="Rieger T.T."/>
            <person name="Ritchie M.G."/>
            <person name="Robin C."/>
            <person name="Rogers Y.H."/>
            <person name="Rohde C."/>
            <person name="Rozas J."/>
            <person name="Rubenfield M.J."/>
            <person name="Ruiz A."/>
            <person name="Russo S."/>
            <person name="Salzberg S.L."/>
            <person name="Sanchez-Gracia A."/>
            <person name="Saranga D.J."/>
            <person name="Sato H."/>
            <person name="Schaeffer S.W."/>
            <person name="Schatz M.C."/>
            <person name="Schlenke T."/>
            <person name="Schwartz R."/>
            <person name="Segarra C."/>
            <person name="Singh R.S."/>
            <person name="Sirot L."/>
            <person name="Sirota M."/>
            <person name="Sisneros N.B."/>
            <person name="Smith C.D."/>
            <person name="Smith T.F."/>
            <person name="Spieth J."/>
            <person name="Stage D.E."/>
            <person name="Stark A."/>
            <person name="Stephan W."/>
            <person name="Strausberg R.L."/>
            <person name="Strempel S."/>
            <person name="Sturgill D."/>
            <person name="Sutton G."/>
            <person name="Sutton G.G."/>
            <person name="Tao W."/>
            <person name="Teichmann S."/>
            <person name="Tobari Y.N."/>
            <person name="Tomimura Y."/>
            <person name="Tsolas J.M."/>
            <person name="Valente V.L."/>
            <person name="Venter E."/>
            <person name="Venter J.C."/>
            <person name="Vicario S."/>
            <person name="Vieira F.G."/>
            <person name="Vilella A.J."/>
            <person name="Villasante A."/>
            <person name="Walenz B."/>
            <person name="Wang J."/>
            <person name="Wasserman M."/>
            <person name="Watts T."/>
            <person name="Wilson D."/>
            <person name="Wilson R.K."/>
            <person name="Wing R.A."/>
            <person name="Wolfner M.F."/>
            <person name="Wong A."/>
            <person name="Wong G.K."/>
            <person name="Wu C.I."/>
            <person name="Wu G."/>
            <person name="Yamamoto D."/>
            <person name="Yang H.P."/>
            <person name="Yang S.P."/>
            <person name="Yorke J.A."/>
            <person name="Yoshida K."/>
            <person name="Zdobnov E."/>
            <person name="Zhang P."/>
            <person name="Zhang Y."/>
            <person name="Zimin A.V."/>
            <person name="Baldwin J."/>
            <person name="Abdouelleil A."/>
            <person name="Abdulkadir J."/>
            <person name="Abebe A."/>
            <person name="Abera B."/>
            <person name="Abreu J."/>
            <person name="Acer S.C."/>
            <person name="Aftuck L."/>
            <person name="Alexander A."/>
            <person name="An P."/>
            <person name="Anderson E."/>
            <person name="Anderson S."/>
            <person name="Arachi H."/>
            <person name="Azer M."/>
            <person name="Bachantsang P."/>
            <person name="Barry A."/>
            <person name="Bayul T."/>
            <person name="Berlin A."/>
            <person name="Bessette D."/>
            <person name="Bloom T."/>
            <person name="Blye J."/>
            <person name="Boguslavskiy L."/>
            <person name="Bonnet C."/>
            <person name="Boukhgalter B."/>
            <person name="Bourzgui I."/>
            <person name="Brown A."/>
            <person name="Cahill P."/>
            <person name="Channer S."/>
            <person name="Cheshatsang Y."/>
            <person name="Chuda L."/>
            <person name="Citroen M."/>
            <person name="Collymore A."/>
            <person name="Cooke P."/>
            <person name="Costello M."/>
            <person name="D'Aco K."/>
            <person name="Daza R."/>
            <person name="De Haan G."/>
            <person name="DeGray S."/>
            <person name="DeMaso C."/>
            <person name="Dhargay N."/>
            <person name="Dooley K."/>
            <person name="Dooley E."/>
            <person name="Doricent M."/>
            <person name="Dorje P."/>
            <person name="Dorjee K."/>
            <person name="Dupes A."/>
            <person name="Elong R."/>
            <person name="Falk J."/>
            <person name="Farina A."/>
            <person name="Faro S."/>
            <person name="Ferguson D."/>
            <person name="Fisher S."/>
            <person name="Foley C.D."/>
            <person name="Franke A."/>
            <person name="Friedrich D."/>
            <person name="Gadbois L."/>
            <person name="Gearin G."/>
            <person name="Gearin C.R."/>
            <person name="Giannoukos G."/>
            <person name="Goode T."/>
            <person name="Graham J."/>
            <person name="Grandbois E."/>
            <person name="Grewal S."/>
            <person name="Gyaltsen K."/>
            <person name="Hafez N."/>
            <person name="Hagos B."/>
            <person name="Hall J."/>
            <person name="Henson C."/>
            <person name="Hollinger A."/>
            <person name="Honan T."/>
            <person name="Huard M.D."/>
            <person name="Hughes L."/>
            <person name="Hurhula B."/>
            <person name="Husby M.E."/>
            <person name="Kamat A."/>
            <person name="Kanga B."/>
            <person name="Kashin S."/>
            <person name="Khazanovich D."/>
            <person name="Kisner P."/>
            <person name="Lance K."/>
            <person name="Lara M."/>
            <person name="Lee W."/>
            <person name="Lennon N."/>
            <person name="Letendre F."/>
            <person name="LeVine R."/>
            <person name="Lipovsky A."/>
            <person name="Liu X."/>
            <person name="Liu J."/>
            <person name="Liu S."/>
            <person name="Lokyitsang T."/>
            <person name="Lokyitsang Y."/>
            <person name="Lubonja R."/>
            <person name="Lui A."/>
            <person name="MacDonald P."/>
            <person name="Magnisalis V."/>
            <person name="Maru K."/>
            <person name="Matthews C."/>
            <person name="McCusker W."/>
            <person name="McDonough S."/>
            <person name="Mehta T."/>
            <person name="Meldrim J."/>
            <person name="Meneus L."/>
            <person name="Mihai O."/>
            <person name="Mihalev A."/>
            <person name="Mihova T."/>
            <person name="Mittelman R."/>
            <person name="Mlenga V."/>
            <person name="Montmayeur A."/>
            <person name="Mulrain L."/>
            <person name="Navidi A."/>
            <person name="Naylor J."/>
            <person name="Negash T."/>
            <person name="Nguyen T."/>
            <person name="Nguyen N."/>
            <person name="Nicol R."/>
            <person name="Norbu C."/>
            <person name="Norbu N."/>
            <person name="Novod N."/>
            <person name="O'Neill B."/>
            <person name="Osman S."/>
            <person name="Markiewicz E."/>
            <person name="Oyono O.L."/>
            <person name="Patti C."/>
            <person name="Phunkhang P."/>
            <person name="Pierre F."/>
            <person name="Priest M."/>
            <person name="Raghuraman S."/>
            <person name="Rege F."/>
            <person name="Reyes R."/>
            <person name="Rise C."/>
            <person name="Rogov P."/>
            <person name="Ross K."/>
            <person name="Ryan E."/>
            <person name="Settipalli S."/>
            <person name="Shea T."/>
            <person name="Sherpa N."/>
            <person name="Shi L."/>
            <person name="Shih D."/>
            <person name="Sparrow T."/>
            <person name="Spaulding J."/>
            <person name="Stalker J."/>
            <person name="Stange-Thomann N."/>
            <person name="Stavropoulos S."/>
            <person name="Stone C."/>
            <person name="Strader C."/>
            <person name="Tesfaye S."/>
            <person name="Thomson T."/>
            <person name="Thoulutsang Y."/>
            <person name="Thoulutsang D."/>
            <person name="Topham K."/>
            <person name="Topping I."/>
            <person name="Tsamla T."/>
            <person name="Vassiliev H."/>
            <person name="Vo A."/>
            <person name="Wangchuk T."/>
            <person name="Wangdi T."/>
            <person name="Weiand M."/>
            <person name="Wilkinson J."/>
            <person name="Wilson A."/>
            <person name="Yadav S."/>
            <person name="Young G."/>
            <person name="Yu Q."/>
            <person name="Zembek L."/>
            <person name="Zhong D."/>
            <person name="Zimmer A."/>
            <person name="Zwirko Z."/>
            <person name="Jaffe D.B."/>
            <person name="Alvarez P."/>
            <person name="Brockman W."/>
            <person name="Butler J."/>
            <person name="Chin C."/>
            <person name="Gnerre S."/>
            <person name="Grabherr M."/>
            <person name="Kleber M."/>
            <person name="Mauceli E."/>
            <person name="MacCallum I."/>
        </authorList>
    </citation>
    <scope>NUCLEOTIDE SEQUENCE [LARGE SCALE GENOMIC DNA]</scope>
    <source>
        <strain evidence="5">TSC#14030-0811.24</strain>
        <strain evidence="7">Tucson 14030-0811.24</strain>
    </source>
</reference>
<reference evidence="5" key="3">
    <citation type="journal article" date="2008" name="Bioinformatics">
        <title>Assembly reconciliation.</title>
        <authorList>
            <person name="Zimin A.V."/>
            <person name="Smith D.R."/>
            <person name="Sutton G."/>
            <person name="Yorke J.A."/>
        </authorList>
    </citation>
    <scope>NUCLEOTIDE SEQUENCE</scope>
    <source>
        <strain evidence="5">TSC#14030-0811.24</strain>
    </source>
</reference>
<keyword evidence="3" id="KW-0472">Membrane</keyword>
<dbReference type="OMA" id="TICNDKT"/>
<keyword evidence="2" id="KW-0175">Coiled coil</keyword>
<protein>
    <recommendedName>
        <fullName evidence="4">Band 7 domain-containing protein</fullName>
    </recommendedName>
</protein>
<feature type="transmembrane region" description="Helical" evidence="3">
    <location>
        <begin position="48"/>
        <end position="72"/>
    </location>
</feature>
<evidence type="ECO:0000256" key="1">
    <source>
        <dbReference type="ARBA" id="ARBA00008164"/>
    </source>
</evidence>
<evidence type="ECO:0000256" key="3">
    <source>
        <dbReference type="SAM" id="Phobius"/>
    </source>
</evidence>
<feature type="domain" description="Band 7" evidence="4">
    <location>
        <begin position="67"/>
        <end position="226"/>
    </location>
</feature>
<comment type="similarity">
    <text evidence="1">Belongs to the band 7/mec-2 family.</text>
</comment>
<dbReference type="Pfam" id="PF01145">
    <property type="entry name" value="Band_7"/>
    <property type="match status" value="1"/>
</dbReference>
<dbReference type="InterPro" id="IPR001107">
    <property type="entry name" value="Band_7"/>
</dbReference>
<dbReference type="eggNOG" id="KOG2621">
    <property type="taxonomic scope" value="Eukaryota"/>
</dbReference>
<keyword evidence="3" id="KW-1133">Transmembrane helix</keyword>
<dbReference type="GO" id="GO:0009898">
    <property type="term" value="C:cytoplasmic side of plasma membrane"/>
    <property type="evidence" value="ECO:0007669"/>
    <property type="project" value="UniProtKB-ARBA"/>
</dbReference>
<reference evidence="5" key="1">
    <citation type="submission" date="2006-08" db="EMBL/GenBank/DDBJ databases">
        <authorList>
            <person name="Remington K."/>
            <person name="Strausberg R."/>
            <person name="Sutton G."/>
            <person name="Walenz B."/>
            <person name="Johnson J."/>
            <person name="Utterback T."/>
            <person name="Venter J.C."/>
        </authorList>
    </citation>
    <scope>NUCLEOTIDE SEQUENCE</scope>
    <source>
        <strain evidence="5">TSC#14030-0811.24</strain>
    </source>
</reference>
<evidence type="ECO:0000256" key="2">
    <source>
        <dbReference type="SAM" id="Coils"/>
    </source>
</evidence>
<dbReference type="SUPFAM" id="SSF117892">
    <property type="entry name" value="Band 7/SPFH domain"/>
    <property type="match status" value="1"/>
</dbReference>
<dbReference type="FunCoup" id="B4MP09">
    <property type="interactions" value="18"/>
</dbReference>
<dbReference type="SMR" id="B4MP09"/>
<dbReference type="InterPro" id="IPR036013">
    <property type="entry name" value="Band_7/SPFH_dom_sf"/>
</dbReference>
<dbReference type="FunFam" id="3.30.479.30:FF:000004">
    <property type="entry name" value="Putative membrane protease family, stomatin"/>
    <property type="match status" value="1"/>
</dbReference>
<dbReference type="PANTHER" id="PTHR10264:SF19">
    <property type="entry name" value="AT06885P-RELATED"/>
    <property type="match status" value="1"/>
</dbReference>
<keyword evidence="7" id="KW-1185">Reference proteome</keyword>
<proteinExistence type="inferred from homology"/>